<dbReference type="SUPFAM" id="SSF53448">
    <property type="entry name" value="Nucleotide-diphospho-sugar transferases"/>
    <property type="match status" value="1"/>
</dbReference>
<feature type="domain" description="MobA-like NTP transferase" evidence="1">
    <location>
        <begin position="14"/>
        <end position="174"/>
    </location>
</feature>
<dbReference type="Gene3D" id="3.90.550.10">
    <property type="entry name" value="Spore Coat Polysaccharide Biosynthesis Protein SpsA, Chain A"/>
    <property type="match status" value="1"/>
</dbReference>
<evidence type="ECO:0000313" key="2">
    <source>
        <dbReference type="EMBL" id="MFB5189709.1"/>
    </source>
</evidence>
<dbReference type="InterPro" id="IPR025877">
    <property type="entry name" value="MobA-like_NTP_Trfase"/>
</dbReference>
<proteinExistence type="predicted"/>
<gene>
    <name evidence="2" type="ORF">KKP3000_002986</name>
</gene>
<dbReference type="Proteomes" id="UP001579974">
    <property type="component" value="Unassembled WGS sequence"/>
</dbReference>
<dbReference type="EMBL" id="JBDXSU010000003">
    <property type="protein sequence ID" value="MFB5189709.1"/>
    <property type="molecule type" value="Genomic_DNA"/>
</dbReference>
<reference evidence="2 3" key="1">
    <citation type="journal article" date="2024" name="Int. J. Mol. Sci.">
        <title>Exploration of Alicyclobacillus spp. Genome in Search of Antibiotic Resistance.</title>
        <authorList>
            <person name="Bucka-Kolendo J."/>
            <person name="Kiousi D.E."/>
            <person name="Dekowska A."/>
            <person name="Mikolajczuk-Szczyrba A."/>
            <person name="Karadedos D.M."/>
            <person name="Michael P."/>
            <person name="Galanis A."/>
            <person name="Sokolowska B."/>
        </authorList>
    </citation>
    <scope>NUCLEOTIDE SEQUENCE [LARGE SCALE GENOMIC DNA]</scope>
    <source>
        <strain evidence="2 3">KKP 3000</strain>
    </source>
</reference>
<dbReference type="Pfam" id="PF12804">
    <property type="entry name" value="NTP_transf_3"/>
    <property type="match status" value="1"/>
</dbReference>
<sequence length="212" mass="22182">MGDATHGIEGIYTVVLAAGLARRMGRQKLLLPMPDDRPIVRATVDAACGSPAAGLLLVVGEDGEAVAEAVAGAPVTVVGNPRAREGQSTSLHVAVEALIRLRATAGVFVLADQPELSPDAIQAVLEGYEESRAPIVQARYRDGFGHPVLFSSALFGELLTVVGDAGGRQVIRDNAHLRHAVVIDGLTPKDIDTPADYARLLARCTGRNAPLL</sequence>
<dbReference type="RefSeq" id="WP_275475243.1">
    <property type="nucleotide sequence ID" value="NZ_CP162940.1"/>
</dbReference>
<name>A0ABV5ABS0_9BACL</name>
<evidence type="ECO:0000259" key="1">
    <source>
        <dbReference type="Pfam" id="PF12804"/>
    </source>
</evidence>
<dbReference type="PANTHER" id="PTHR43777:SF1">
    <property type="entry name" value="MOLYBDENUM COFACTOR CYTIDYLYLTRANSFERASE"/>
    <property type="match status" value="1"/>
</dbReference>
<organism evidence="2 3">
    <name type="scientific">Alicyclobacillus fastidiosus</name>
    <dbReference type="NCBI Taxonomy" id="392011"/>
    <lineage>
        <taxon>Bacteria</taxon>
        <taxon>Bacillati</taxon>
        <taxon>Bacillota</taxon>
        <taxon>Bacilli</taxon>
        <taxon>Bacillales</taxon>
        <taxon>Alicyclobacillaceae</taxon>
        <taxon>Alicyclobacillus</taxon>
    </lineage>
</organism>
<comment type="caution">
    <text evidence="2">The sequence shown here is derived from an EMBL/GenBank/DDBJ whole genome shotgun (WGS) entry which is preliminary data.</text>
</comment>
<dbReference type="CDD" id="cd04182">
    <property type="entry name" value="GT_2_like_f"/>
    <property type="match status" value="1"/>
</dbReference>
<dbReference type="PANTHER" id="PTHR43777">
    <property type="entry name" value="MOLYBDENUM COFACTOR CYTIDYLYLTRANSFERASE"/>
    <property type="match status" value="1"/>
</dbReference>
<evidence type="ECO:0000313" key="3">
    <source>
        <dbReference type="Proteomes" id="UP001579974"/>
    </source>
</evidence>
<protein>
    <submittedName>
        <fullName evidence="2">Nucleotidyltransferase family protein</fullName>
    </submittedName>
</protein>
<accession>A0ABV5ABS0</accession>
<keyword evidence="3" id="KW-1185">Reference proteome</keyword>
<dbReference type="InterPro" id="IPR029044">
    <property type="entry name" value="Nucleotide-diphossugar_trans"/>
</dbReference>